<dbReference type="EMBL" id="JAOYFB010000004">
    <property type="protein sequence ID" value="KAK4013726.1"/>
    <property type="molecule type" value="Genomic_DNA"/>
</dbReference>
<organism evidence="2 3">
    <name type="scientific">Daphnia magna</name>
    <dbReference type="NCBI Taxonomy" id="35525"/>
    <lineage>
        <taxon>Eukaryota</taxon>
        <taxon>Metazoa</taxon>
        <taxon>Ecdysozoa</taxon>
        <taxon>Arthropoda</taxon>
        <taxon>Crustacea</taxon>
        <taxon>Branchiopoda</taxon>
        <taxon>Diplostraca</taxon>
        <taxon>Cladocera</taxon>
        <taxon>Anomopoda</taxon>
        <taxon>Daphniidae</taxon>
        <taxon>Daphnia</taxon>
    </lineage>
</organism>
<accession>A0ABQ9ZLA7</accession>
<feature type="compositionally biased region" description="Basic residues" evidence="1">
    <location>
        <begin position="126"/>
        <end position="136"/>
    </location>
</feature>
<proteinExistence type="predicted"/>
<reference evidence="2 3" key="1">
    <citation type="journal article" date="2023" name="Nucleic Acids Res.">
        <title>The hologenome of Daphnia magna reveals possible DNA methylation and microbiome-mediated evolution of the host genome.</title>
        <authorList>
            <person name="Chaturvedi A."/>
            <person name="Li X."/>
            <person name="Dhandapani V."/>
            <person name="Marshall H."/>
            <person name="Kissane S."/>
            <person name="Cuenca-Cambronero M."/>
            <person name="Asole G."/>
            <person name="Calvet F."/>
            <person name="Ruiz-Romero M."/>
            <person name="Marangio P."/>
            <person name="Guigo R."/>
            <person name="Rago D."/>
            <person name="Mirbahai L."/>
            <person name="Eastwood N."/>
            <person name="Colbourne J.K."/>
            <person name="Zhou J."/>
            <person name="Mallon E."/>
            <person name="Orsini L."/>
        </authorList>
    </citation>
    <scope>NUCLEOTIDE SEQUENCE [LARGE SCALE GENOMIC DNA]</scope>
    <source>
        <strain evidence="2">LRV0_1</strain>
    </source>
</reference>
<name>A0ABQ9ZLA7_9CRUS</name>
<evidence type="ECO:0000256" key="1">
    <source>
        <dbReference type="SAM" id="MobiDB-lite"/>
    </source>
</evidence>
<comment type="caution">
    <text evidence="2">The sequence shown here is derived from an EMBL/GenBank/DDBJ whole genome shotgun (WGS) entry which is preliminary data.</text>
</comment>
<sequence length="148" mass="16599">MVTKIVTNWYKGNAPGFFSIVSYAKLSSQVTISLRFAAQSCLQIMHPYPILLGNNKKSARQKDGVALRILAITSLPVRCACRNRMANASVDQLRHNAAVGCCLFDDWKGPNGLVDQWARLPATRLRRPTTPRRIQRRVTTPPRLPNVE</sequence>
<keyword evidence="3" id="KW-1185">Reference proteome</keyword>
<feature type="region of interest" description="Disordered" evidence="1">
    <location>
        <begin position="126"/>
        <end position="148"/>
    </location>
</feature>
<protein>
    <submittedName>
        <fullName evidence="2">Uncharacterized protein</fullName>
    </submittedName>
</protein>
<evidence type="ECO:0000313" key="2">
    <source>
        <dbReference type="EMBL" id="KAK4013726.1"/>
    </source>
</evidence>
<dbReference type="Proteomes" id="UP001234178">
    <property type="component" value="Unassembled WGS sequence"/>
</dbReference>
<evidence type="ECO:0000313" key="3">
    <source>
        <dbReference type="Proteomes" id="UP001234178"/>
    </source>
</evidence>
<gene>
    <name evidence="2" type="ORF">OUZ56_026278</name>
</gene>